<evidence type="ECO:0008006" key="10">
    <source>
        <dbReference type="Google" id="ProtNLM"/>
    </source>
</evidence>
<evidence type="ECO:0000256" key="4">
    <source>
        <dbReference type="ARBA" id="ARBA00022989"/>
    </source>
</evidence>
<dbReference type="EMBL" id="JACHGK010000009">
    <property type="protein sequence ID" value="MBB6446087.1"/>
    <property type="molecule type" value="Genomic_DNA"/>
</dbReference>
<evidence type="ECO:0000256" key="2">
    <source>
        <dbReference type="ARBA" id="ARBA00005278"/>
    </source>
</evidence>
<feature type="transmembrane region" description="Helical" evidence="7">
    <location>
        <begin position="309"/>
        <end position="328"/>
    </location>
</feature>
<comment type="caution">
    <text evidence="8">The sequence shown here is derived from an EMBL/GenBank/DDBJ whole genome shotgun (WGS) entry which is preliminary data.</text>
</comment>
<feature type="transmembrane region" description="Helical" evidence="7">
    <location>
        <begin position="402"/>
        <end position="419"/>
    </location>
</feature>
<dbReference type="PANTHER" id="PTHR22550">
    <property type="entry name" value="SPORE GERMINATION PROTEIN"/>
    <property type="match status" value="1"/>
</dbReference>
<dbReference type="PANTHER" id="PTHR22550:SF5">
    <property type="entry name" value="LEUCINE ZIPPER PROTEIN 4"/>
    <property type="match status" value="1"/>
</dbReference>
<evidence type="ECO:0000313" key="8">
    <source>
        <dbReference type="EMBL" id="MBB6446087.1"/>
    </source>
</evidence>
<dbReference type="PIRSF" id="PIRSF005690">
    <property type="entry name" value="GerBA"/>
    <property type="match status" value="1"/>
</dbReference>
<dbReference type="Pfam" id="PF03323">
    <property type="entry name" value="GerA"/>
    <property type="match status" value="1"/>
</dbReference>
<feature type="transmembrane region" description="Helical" evidence="7">
    <location>
        <begin position="348"/>
        <end position="366"/>
    </location>
</feature>
<feature type="transmembrane region" description="Helical" evidence="7">
    <location>
        <begin position="267"/>
        <end position="288"/>
    </location>
</feature>
<keyword evidence="4 7" id="KW-1133">Transmembrane helix</keyword>
<dbReference type="Proteomes" id="UP000531594">
    <property type="component" value="Unassembled WGS sequence"/>
</dbReference>
<evidence type="ECO:0000256" key="1">
    <source>
        <dbReference type="ARBA" id="ARBA00004141"/>
    </source>
</evidence>
<dbReference type="InterPro" id="IPR050768">
    <property type="entry name" value="UPF0353/GerABKA_families"/>
</dbReference>
<dbReference type="RefSeq" id="WP_184526774.1">
    <property type="nucleotide sequence ID" value="NZ_JACHGK010000009.1"/>
</dbReference>
<evidence type="ECO:0000256" key="3">
    <source>
        <dbReference type="ARBA" id="ARBA00022692"/>
    </source>
</evidence>
<feature type="transmembrane region" description="Helical" evidence="7">
    <location>
        <begin position="461"/>
        <end position="479"/>
    </location>
</feature>
<keyword evidence="5 6" id="KW-0472">Membrane</keyword>
<evidence type="ECO:0000313" key="9">
    <source>
        <dbReference type="Proteomes" id="UP000531594"/>
    </source>
</evidence>
<comment type="similarity">
    <text evidence="2 6">Belongs to the GerABKA family.</text>
</comment>
<evidence type="ECO:0000256" key="5">
    <source>
        <dbReference type="ARBA" id="ARBA00023136"/>
    </source>
</evidence>
<name>A0A7X0HUE6_9BACI</name>
<accession>A0A7X0HUE6</accession>
<feature type="transmembrane region" description="Helical" evidence="7">
    <location>
        <begin position="378"/>
        <end position="396"/>
    </location>
</feature>
<reference evidence="8 9" key="1">
    <citation type="submission" date="2020-08" db="EMBL/GenBank/DDBJ databases">
        <title>Genomic Encyclopedia of Type Strains, Phase IV (KMG-IV): sequencing the most valuable type-strain genomes for metagenomic binning, comparative biology and taxonomic classification.</title>
        <authorList>
            <person name="Goeker M."/>
        </authorList>
    </citation>
    <scope>NUCLEOTIDE SEQUENCE [LARGE SCALE GENOMIC DNA]</scope>
    <source>
        <strain evidence="8 9">DSM 5391</strain>
    </source>
</reference>
<dbReference type="AlphaFoldDB" id="A0A7X0HUE6"/>
<evidence type="ECO:0000256" key="6">
    <source>
        <dbReference type="PIRNR" id="PIRNR005690"/>
    </source>
</evidence>
<evidence type="ECO:0000256" key="7">
    <source>
        <dbReference type="SAM" id="Phobius"/>
    </source>
</evidence>
<keyword evidence="9" id="KW-1185">Reference proteome</keyword>
<dbReference type="InterPro" id="IPR004995">
    <property type="entry name" value="Spore_Ger"/>
</dbReference>
<gene>
    <name evidence="8" type="ORF">HNR53_002737</name>
</gene>
<proteinExistence type="inferred from homology"/>
<sequence length="507" mass="56767">MFKRRKILPSKANEDACQKLTVKKKKLFIVNAEDLRDIFKEAEDVFFNTASYCPESPVKVTFVGCQGMVDLDLLNHLVVDRLHLFFETYNGDRITKENIAQSLHLPQLEEVESEETMYADIYCGKLLIFFHEAQYLFSTNISHRPQRTPEDTATEITIKGPRDNFIEDISVNTALIRKRLRTNSLCVKKFQVGRRSLTEVALLYIHDTANPKMVEKLTERINAIDVDGIYSGNQFMELIEKSSPFFPRHHYSGRPDFSVQGLLNGRIIILIDGVSYAMILPINAFFLLKTAEDSENISAFNSFERFMRVIGVFIATLLPGFWVAVTTYHQDHLPLILLATVVESRRGIPLPTALEALIMLLLFELFKEAGLRMPSAAGGTLSVLGALIIGDAAIRAGLTSPAMLVIIAGSSIATFTLVNHSLVGAISLVRIAAIFLSSVLGLFGFLFMLHFLIIAVSNVRVLGVPLFGITANLNIKYVLKSIIRIPNKLDTSRINPIISKDMTRKKE</sequence>
<comment type="subcellular location">
    <subcellularLocation>
        <location evidence="6">Cell membrane</location>
    </subcellularLocation>
    <subcellularLocation>
        <location evidence="1">Membrane</location>
        <topology evidence="1">Multi-pass membrane protein</topology>
    </subcellularLocation>
</comment>
<organism evidence="8 9">
    <name type="scientific">Bacillus benzoevorans</name>
    <dbReference type="NCBI Taxonomy" id="1456"/>
    <lineage>
        <taxon>Bacteria</taxon>
        <taxon>Bacillati</taxon>
        <taxon>Bacillota</taxon>
        <taxon>Bacilli</taxon>
        <taxon>Bacillales</taxon>
        <taxon>Bacillaceae</taxon>
        <taxon>Bacillus</taxon>
    </lineage>
</organism>
<keyword evidence="3 7" id="KW-0812">Transmembrane</keyword>
<dbReference type="GO" id="GO:0005886">
    <property type="term" value="C:plasma membrane"/>
    <property type="evidence" value="ECO:0007669"/>
    <property type="project" value="UniProtKB-SubCell"/>
</dbReference>
<dbReference type="GO" id="GO:0009847">
    <property type="term" value="P:spore germination"/>
    <property type="evidence" value="ECO:0007669"/>
    <property type="project" value="UniProtKB-UniRule"/>
</dbReference>
<protein>
    <recommendedName>
        <fullName evidence="10">Spore germination protein</fullName>
    </recommendedName>
</protein>
<feature type="transmembrane region" description="Helical" evidence="7">
    <location>
        <begin position="431"/>
        <end position="455"/>
    </location>
</feature>